<accession>A0ABV1L0U9</accession>
<dbReference type="PANTHER" id="PTHR43433:SF1">
    <property type="entry name" value="BLL5160 PROTEIN"/>
    <property type="match status" value="1"/>
</dbReference>
<dbReference type="RefSeq" id="WP_232189030.1">
    <property type="nucleotide sequence ID" value="NZ_JAIOAP010000017.1"/>
</dbReference>
<keyword evidence="2" id="KW-0378">Hydrolase</keyword>
<name>A0ABV1L0U9_9BACL</name>
<dbReference type="PANTHER" id="PTHR43433">
    <property type="entry name" value="HYDROLASE, ALPHA/BETA FOLD FAMILY PROTEIN"/>
    <property type="match status" value="1"/>
</dbReference>
<dbReference type="InterPro" id="IPR029058">
    <property type="entry name" value="AB_hydrolase_fold"/>
</dbReference>
<organism evidence="2 3">
    <name type="scientific">Cohnella silvisoli</name>
    <dbReference type="NCBI Taxonomy" id="2873699"/>
    <lineage>
        <taxon>Bacteria</taxon>
        <taxon>Bacillati</taxon>
        <taxon>Bacillota</taxon>
        <taxon>Bacilli</taxon>
        <taxon>Bacillales</taxon>
        <taxon>Paenibacillaceae</taxon>
        <taxon>Cohnella</taxon>
    </lineage>
</organism>
<feature type="domain" description="AB hydrolase-1" evidence="1">
    <location>
        <begin position="26"/>
        <end position="266"/>
    </location>
</feature>
<dbReference type="Gene3D" id="3.40.50.1820">
    <property type="entry name" value="alpha/beta hydrolase"/>
    <property type="match status" value="1"/>
</dbReference>
<dbReference type="SUPFAM" id="SSF53474">
    <property type="entry name" value="alpha/beta-Hydrolases"/>
    <property type="match status" value="1"/>
</dbReference>
<proteinExistence type="predicted"/>
<dbReference type="InterPro" id="IPR050471">
    <property type="entry name" value="AB_hydrolase"/>
</dbReference>
<gene>
    <name evidence="2" type="ORF">QJS35_26750</name>
</gene>
<dbReference type="InterPro" id="IPR000073">
    <property type="entry name" value="AB_hydrolase_1"/>
</dbReference>
<dbReference type="GO" id="GO:0016787">
    <property type="term" value="F:hydrolase activity"/>
    <property type="evidence" value="ECO:0007669"/>
    <property type="project" value="UniProtKB-KW"/>
</dbReference>
<dbReference type="PRINTS" id="PR00111">
    <property type="entry name" value="ABHYDROLASE"/>
</dbReference>
<comment type="caution">
    <text evidence="2">The sequence shown here is derived from an EMBL/GenBank/DDBJ whole genome shotgun (WGS) entry which is preliminary data.</text>
</comment>
<protein>
    <submittedName>
        <fullName evidence="2">Alpha/beta hydrolase</fullName>
    </submittedName>
</protein>
<evidence type="ECO:0000259" key="1">
    <source>
        <dbReference type="Pfam" id="PF00561"/>
    </source>
</evidence>
<evidence type="ECO:0000313" key="2">
    <source>
        <dbReference type="EMBL" id="MEQ4485984.1"/>
    </source>
</evidence>
<sequence length="290" mass="33071">MKEINRHYKTKDGFNVEYSIIGQGEPILLMHGGHSNCNEELGYSELTERGYCVITPSRPGYGNTSKELGENVITACEAYLELLDNLRIPQVHIIAISAGGPSGIYFASRYPQRVRSLTLQSAVADKWLTPDDKLYKSAQLMFRPSNEKYLWAMMRLMNKLFPNFLFKSMIPSFSKLQSEQVLLQISDDDRRQFKKMLNRQRSGYGFLIDLAQTGEDLNSVMSTIQCPTLIMHSINDATVPVEHARIAHRHIPNAQLCELDLWGHLIWLGKGAPEMYHKLFAFLDSKKPVM</sequence>
<reference evidence="2 3" key="1">
    <citation type="journal article" date="2023" name="Genome Announc.">
        <title>Pan-Genome Analyses of the Genus Cohnella and Proposal of the Novel Species Cohnella silvisoli sp. nov., Isolated from Forest Soil.</title>
        <authorList>
            <person name="Wang C."/>
            <person name="Mao L."/>
            <person name="Bao G."/>
            <person name="Zhu H."/>
        </authorList>
    </citation>
    <scope>NUCLEOTIDE SEQUENCE [LARGE SCALE GENOMIC DNA]</scope>
    <source>
        <strain evidence="2 3">NL03-T5-1</strain>
    </source>
</reference>
<dbReference type="Proteomes" id="UP001493487">
    <property type="component" value="Unassembled WGS sequence"/>
</dbReference>
<evidence type="ECO:0000313" key="3">
    <source>
        <dbReference type="Proteomes" id="UP001493487"/>
    </source>
</evidence>
<dbReference type="EMBL" id="JASKHM010000018">
    <property type="protein sequence ID" value="MEQ4485984.1"/>
    <property type="molecule type" value="Genomic_DNA"/>
</dbReference>
<dbReference type="Pfam" id="PF00561">
    <property type="entry name" value="Abhydrolase_1"/>
    <property type="match status" value="1"/>
</dbReference>
<keyword evidence="3" id="KW-1185">Reference proteome</keyword>